<dbReference type="GO" id="GO:0003677">
    <property type="term" value="F:DNA binding"/>
    <property type="evidence" value="ECO:0007669"/>
    <property type="project" value="UniProtKB-KW"/>
</dbReference>
<evidence type="ECO:0000256" key="2">
    <source>
        <dbReference type="ARBA" id="ARBA00023125"/>
    </source>
</evidence>
<protein>
    <submittedName>
        <fullName evidence="5">Transcriptional regulator, HxlR family</fullName>
    </submittedName>
</protein>
<accession>A0A173MBI0</accession>
<reference evidence="6" key="1">
    <citation type="submission" date="2017-01" db="EMBL/GenBank/DDBJ databases">
        <authorList>
            <person name="Varghese N."/>
            <person name="Submissions S."/>
        </authorList>
    </citation>
    <scope>NUCLEOTIDE SEQUENCE [LARGE SCALE GENOMIC DNA]</scope>
    <source>
        <strain evidence="6">DSM 21054</strain>
    </source>
</reference>
<feature type="domain" description="HTH hxlR-type" evidence="4">
    <location>
        <begin position="11"/>
        <end position="109"/>
    </location>
</feature>
<dbReference type="OrthoDB" id="8231503at2"/>
<evidence type="ECO:0000313" key="5">
    <source>
        <dbReference type="EMBL" id="SIT34681.1"/>
    </source>
</evidence>
<evidence type="ECO:0000256" key="1">
    <source>
        <dbReference type="ARBA" id="ARBA00023015"/>
    </source>
</evidence>
<keyword evidence="3" id="KW-0804">Transcription</keyword>
<dbReference type="KEGG" id="fln:FLA_0841"/>
<evidence type="ECO:0000256" key="3">
    <source>
        <dbReference type="ARBA" id="ARBA00023163"/>
    </source>
</evidence>
<dbReference type="InterPro" id="IPR002577">
    <property type="entry name" value="HTH_HxlR"/>
</dbReference>
<dbReference type="PANTHER" id="PTHR33204">
    <property type="entry name" value="TRANSCRIPTIONAL REGULATOR, MARR FAMILY"/>
    <property type="match status" value="1"/>
</dbReference>
<evidence type="ECO:0000313" key="6">
    <source>
        <dbReference type="Proteomes" id="UP000186917"/>
    </source>
</evidence>
<dbReference type="Pfam" id="PF01638">
    <property type="entry name" value="HxlR"/>
    <property type="match status" value="1"/>
</dbReference>
<dbReference type="InterPro" id="IPR036388">
    <property type="entry name" value="WH-like_DNA-bd_sf"/>
</dbReference>
<dbReference type="EMBL" id="FTOR01000018">
    <property type="protein sequence ID" value="SIT34681.1"/>
    <property type="molecule type" value="Genomic_DNA"/>
</dbReference>
<dbReference type="InterPro" id="IPR036390">
    <property type="entry name" value="WH_DNA-bd_sf"/>
</dbReference>
<keyword evidence="6" id="KW-1185">Reference proteome</keyword>
<dbReference type="SUPFAM" id="SSF46785">
    <property type="entry name" value="Winged helix' DNA-binding domain"/>
    <property type="match status" value="1"/>
</dbReference>
<gene>
    <name evidence="5" type="ORF">SAMN05421788_11838</name>
</gene>
<dbReference type="STRING" id="477680.SAMN05421788_11838"/>
<proteinExistence type="predicted"/>
<keyword evidence="1" id="KW-0805">Transcription regulation</keyword>
<dbReference type="AlphaFoldDB" id="A0A173MBI0"/>
<dbReference type="RefSeq" id="WP_076382893.1">
    <property type="nucleotide sequence ID" value="NZ_AP017422.1"/>
</dbReference>
<dbReference type="PROSITE" id="PS51118">
    <property type="entry name" value="HTH_HXLR"/>
    <property type="match status" value="1"/>
</dbReference>
<dbReference type="Gene3D" id="1.10.10.10">
    <property type="entry name" value="Winged helix-like DNA-binding domain superfamily/Winged helix DNA-binding domain"/>
    <property type="match status" value="1"/>
</dbReference>
<evidence type="ECO:0000259" key="4">
    <source>
        <dbReference type="PROSITE" id="PS51118"/>
    </source>
</evidence>
<dbReference type="Proteomes" id="UP000186917">
    <property type="component" value="Unassembled WGS sequence"/>
</dbReference>
<name>A0A173MBI0_9BACT</name>
<keyword evidence="2" id="KW-0238">DNA-binding</keyword>
<sequence>MKECDWKAASCPLFNAMSALGNKWKPIIISVIKERQLRFGQIASRIPIISRKVLTDQLRELEGDGLIIRKEFKELPPRVEYCLTEKGLELLPILSLLEQWDEKYSGVKVEQEDITVHPNAL</sequence>
<organism evidence="5 6">
    <name type="scientific">Filimonas lacunae</name>
    <dbReference type="NCBI Taxonomy" id="477680"/>
    <lineage>
        <taxon>Bacteria</taxon>
        <taxon>Pseudomonadati</taxon>
        <taxon>Bacteroidota</taxon>
        <taxon>Chitinophagia</taxon>
        <taxon>Chitinophagales</taxon>
        <taxon>Chitinophagaceae</taxon>
        <taxon>Filimonas</taxon>
    </lineage>
</organism>